<feature type="transmembrane region" description="Helical" evidence="12">
    <location>
        <begin position="439"/>
        <end position="460"/>
    </location>
</feature>
<evidence type="ECO:0000256" key="6">
    <source>
        <dbReference type="ARBA" id="ARBA00022781"/>
    </source>
</evidence>
<organism evidence="13 14">
    <name type="scientific">Popillia japonica</name>
    <name type="common">Japanese beetle</name>
    <dbReference type="NCBI Taxonomy" id="7064"/>
    <lineage>
        <taxon>Eukaryota</taxon>
        <taxon>Metazoa</taxon>
        <taxon>Ecdysozoa</taxon>
        <taxon>Arthropoda</taxon>
        <taxon>Hexapoda</taxon>
        <taxon>Insecta</taxon>
        <taxon>Pterygota</taxon>
        <taxon>Neoptera</taxon>
        <taxon>Endopterygota</taxon>
        <taxon>Coleoptera</taxon>
        <taxon>Polyphaga</taxon>
        <taxon>Scarabaeiformia</taxon>
        <taxon>Scarabaeidae</taxon>
        <taxon>Rutelinae</taxon>
        <taxon>Popillia</taxon>
    </lineage>
</organism>
<dbReference type="PANTHER" id="PTHR21522:SF30">
    <property type="entry name" value="GH01206P"/>
    <property type="match status" value="1"/>
</dbReference>
<dbReference type="GO" id="GO:0015252">
    <property type="term" value="F:proton channel activity"/>
    <property type="evidence" value="ECO:0007669"/>
    <property type="project" value="InterPro"/>
</dbReference>
<keyword evidence="3" id="KW-0813">Transport</keyword>
<keyword evidence="5 12" id="KW-0812">Transmembrane</keyword>
<feature type="compositionally biased region" description="Polar residues" evidence="11">
    <location>
        <begin position="22"/>
        <end position="31"/>
    </location>
</feature>
<feature type="compositionally biased region" description="Basic and acidic residues" evidence="11">
    <location>
        <begin position="100"/>
        <end position="109"/>
    </location>
</feature>
<feature type="transmembrane region" description="Helical" evidence="12">
    <location>
        <begin position="222"/>
        <end position="239"/>
    </location>
</feature>
<sequence>MDTLREESSSTLSTPSATTSTNQFIYPSNVNHNDEEEEIKASRSTSISSRRPSLILAALRRPSQALALSAAHAIMNQKKQIMHYVSNSPERNGSTIAQDNDSRKDNKSVETDKDIMNDTMATILSAMYAKILVVLGIAFPVTEIISKDVRAYFYQGFYLYLYLGSIAFVAYMYSSLVRNKAIYSIFGSYEGNKSLHSPDDRNKSEYFQGQNHEEPIVRYGSFYLRLGAIAFGIGSMVYSGLEFGQYFELRSGEGCHSNVLQAITPATRMILTIIQIQFLFLNSKDIDTTRNKIVAKFGLMHMIATNLCEWLYVLVEETEHEIIHLAKHHYTDHNVTQHFHCQKSNVMASLVANASPFLFPCTIEYSLICAVVFLEMWKEVKIVLPEKTEKKKEVKETRVVFVSHQEKVTNVYNFHTLTEPARGSVHHFTVDCSNSHKGLFAGILVIVLTIISLTMFFVLRAEKGTPEEEMLYKAQAQLEVNIFETTLHIISTLAIIMVMYKFKHLKYEKKSDTNAGLGLDNTLLVVAQSGMFIYCVFSIIGSYFTTSYRHPVGLLAEVFSFIQTCLQTLFVLDAWTKRCHNSEQVKHKPGRELITFLIIANMALWSINCLEKNRAEFRTNHLNFYGPWAWTIITHISMPLAVFYRFHSTICLFEIWKTAYKVKSPLNRQFSLNTYL</sequence>
<dbReference type="Proteomes" id="UP001458880">
    <property type="component" value="Unassembled WGS sequence"/>
</dbReference>
<evidence type="ECO:0000256" key="1">
    <source>
        <dbReference type="ARBA" id="ARBA00004651"/>
    </source>
</evidence>
<keyword evidence="9 12" id="KW-0472">Membrane</keyword>
<evidence type="ECO:0000256" key="12">
    <source>
        <dbReference type="SAM" id="Phobius"/>
    </source>
</evidence>
<evidence type="ECO:0000256" key="4">
    <source>
        <dbReference type="ARBA" id="ARBA00022475"/>
    </source>
</evidence>
<evidence type="ECO:0000313" key="13">
    <source>
        <dbReference type="EMBL" id="KAK9694487.1"/>
    </source>
</evidence>
<feature type="transmembrane region" description="Helical" evidence="12">
    <location>
        <begin position="151"/>
        <end position="173"/>
    </location>
</feature>
<name>A0AAW1IWZ5_POPJA</name>
<feature type="transmembrane region" description="Helical" evidence="12">
    <location>
        <begin position="480"/>
        <end position="502"/>
    </location>
</feature>
<gene>
    <name evidence="13" type="ORF">QE152_g33508</name>
</gene>
<reference evidence="13 14" key="1">
    <citation type="journal article" date="2024" name="BMC Genomics">
        <title>De novo assembly and annotation of Popillia japonica's genome with initial clues to its potential as an invasive pest.</title>
        <authorList>
            <person name="Cucini C."/>
            <person name="Boschi S."/>
            <person name="Funari R."/>
            <person name="Cardaioli E."/>
            <person name="Iannotti N."/>
            <person name="Marturano G."/>
            <person name="Paoli F."/>
            <person name="Bruttini M."/>
            <person name="Carapelli A."/>
            <person name="Frati F."/>
            <person name="Nardi F."/>
        </authorList>
    </citation>
    <scope>NUCLEOTIDE SEQUENCE [LARGE SCALE GENOMIC DNA]</scope>
    <source>
        <strain evidence="13">DMR45628</strain>
    </source>
</reference>
<evidence type="ECO:0000313" key="14">
    <source>
        <dbReference type="Proteomes" id="UP001458880"/>
    </source>
</evidence>
<comment type="subcellular location">
    <subcellularLocation>
        <location evidence="1">Cell membrane</location>
        <topology evidence="1">Multi-pass membrane protein</topology>
    </subcellularLocation>
</comment>
<keyword evidence="4" id="KW-1003">Cell membrane</keyword>
<keyword evidence="14" id="KW-1185">Reference proteome</keyword>
<dbReference type="PANTHER" id="PTHR21522">
    <property type="entry name" value="PROTON CHANNEL OTOP"/>
    <property type="match status" value="1"/>
</dbReference>
<evidence type="ECO:0000256" key="11">
    <source>
        <dbReference type="SAM" id="MobiDB-lite"/>
    </source>
</evidence>
<evidence type="ECO:0000256" key="2">
    <source>
        <dbReference type="ARBA" id="ARBA00006513"/>
    </source>
</evidence>
<dbReference type="InterPro" id="IPR004878">
    <property type="entry name" value="Otopetrin"/>
</dbReference>
<keyword evidence="7 12" id="KW-1133">Transmembrane helix</keyword>
<dbReference type="AlphaFoldDB" id="A0AAW1IWZ5"/>
<feature type="region of interest" description="Disordered" evidence="11">
    <location>
        <begin position="89"/>
        <end position="109"/>
    </location>
</feature>
<feature type="transmembrane region" description="Helical" evidence="12">
    <location>
        <begin position="523"/>
        <end position="546"/>
    </location>
</feature>
<feature type="compositionally biased region" description="Polar residues" evidence="11">
    <location>
        <begin position="89"/>
        <end position="99"/>
    </location>
</feature>
<feature type="transmembrane region" description="Helical" evidence="12">
    <location>
        <begin position="259"/>
        <end position="281"/>
    </location>
</feature>
<keyword evidence="8" id="KW-0406">Ion transport</keyword>
<feature type="compositionally biased region" description="Low complexity" evidence="11">
    <location>
        <begin position="9"/>
        <end position="21"/>
    </location>
</feature>
<comment type="caution">
    <text evidence="13">The sequence shown here is derived from an EMBL/GenBank/DDBJ whole genome shotgun (WGS) entry which is preliminary data.</text>
</comment>
<evidence type="ECO:0000256" key="9">
    <source>
        <dbReference type="ARBA" id="ARBA00023136"/>
    </source>
</evidence>
<comment type="similarity">
    <text evidence="2">Belongs to the otopetrin family.</text>
</comment>
<evidence type="ECO:0000256" key="8">
    <source>
        <dbReference type="ARBA" id="ARBA00023065"/>
    </source>
</evidence>
<feature type="transmembrane region" description="Helical" evidence="12">
    <location>
        <begin position="120"/>
        <end position="139"/>
    </location>
</feature>
<protein>
    <submittedName>
        <fullName evidence="13">Otopetrin</fullName>
    </submittedName>
</protein>
<evidence type="ECO:0000256" key="5">
    <source>
        <dbReference type="ARBA" id="ARBA00022692"/>
    </source>
</evidence>
<evidence type="ECO:0000256" key="7">
    <source>
        <dbReference type="ARBA" id="ARBA00022989"/>
    </source>
</evidence>
<feature type="transmembrane region" description="Helical" evidence="12">
    <location>
        <begin position="628"/>
        <end position="646"/>
    </location>
</feature>
<proteinExistence type="inferred from homology"/>
<feature type="region of interest" description="Disordered" evidence="11">
    <location>
        <begin position="1"/>
        <end position="45"/>
    </location>
</feature>
<dbReference type="GO" id="GO:0005886">
    <property type="term" value="C:plasma membrane"/>
    <property type="evidence" value="ECO:0007669"/>
    <property type="project" value="UniProtKB-SubCell"/>
</dbReference>
<keyword evidence="6" id="KW-0375">Hydrogen ion transport</keyword>
<dbReference type="Pfam" id="PF03189">
    <property type="entry name" value="Otopetrin"/>
    <property type="match status" value="1"/>
</dbReference>
<keyword evidence="10" id="KW-0407">Ion channel</keyword>
<evidence type="ECO:0000256" key="3">
    <source>
        <dbReference type="ARBA" id="ARBA00022448"/>
    </source>
</evidence>
<evidence type="ECO:0000256" key="10">
    <source>
        <dbReference type="ARBA" id="ARBA00023303"/>
    </source>
</evidence>
<accession>A0AAW1IWZ5</accession>
<feature type="transmembrane region" description="Helical" evidence="12">
    <location>
        <begin position="593"/>
        <end position="608"/>
    </location>
</feature>
<dbReference type="EMBL" id="JASPKY010000511">
    <property type="protein sequence ID" value="KAK9694487.1"/>
    <property type="molecule type" value="Genomic_DNA"/>
</dbReference>